<proteinExistence type="predicted"/>
<protein>
    <submittedName>
        <fullName evidence="2">PREDICTED: PRUPE_3G022500</fullName>
    </submittedName>
</protein>
<organism evidence="2 3">
    <name type="scientific">Prunus dulcis</name>
    <name type="common">Almond</name>
    <name type="synonym">Amygdalus dulcis</name>
    <dbReference type="NCBI Taxonomy" id="3755"/>
    <lineage>
        <taxon>Eukaryota</taxon>
        <taxon>Viridiplantae</taxon>
        <taxon>Streptophyta</taxon>
        <taxon>Embryophyta</taxon>
        <taxon>Tracheophyta</taxon>
        <taxon>Spermatophyta</taxon>
        <taxon>Magnoliopsida</taxon>
        <taxon>eudicotyledons</taxon>
        <taxon>Gunneridae</taxon>
        <taxon>Pentapetalae</taxon>
        <taxon>rosids</taxon>
        <taxon>fabids</taxon>
        <taxon>Rosales</taxon>
        <taxon>Rosaceae</taxon>
        <taxon>Amygdaloideae</taxon>
        <taxon>Amygdaleae</taxon>
        <taxon>Prunus</taxon>
    </lineage>
</organism>
<accession>A0A5E4FN37</accession>
<evidence type="ECO:0000256" key="1">
    <source>
        <dbReference type="SAM" id="MobiDB-lite"/>
    </source>
</evidence>
<name>A0A5E4FN37_PRUDU</name>
<sequence length="165" mass="17840">MASQLHDGDEMPKVSMRGNDSKRGKEKIGWKNWFGRRSTSKREGGGIVIGGDENKGKEAKSGKDENEGKVAKSGKASNKGKEIKGKGNGRGDKHQKGQVGQMVQMVQMGPMGNYPVGQAAQGMIGYGSPNHQGQYLNELPSQQEHAMDLYTSLFNDENPNACAIM</sequence>
<dbReference type="Proteomes" id="UP000327085">
    <property type="component" value="Chromosome 3"/>
</dbReference>
<feature type="compositionally biased region" description="Basic and acidic residues" evidence="1">
    <location>
        <begin position="19"/>
        <end position="29"/>
    </location>
</feature>
<feature type="compositionally biased region" description="Basic and acidic residues" evidence="1">
    <location>
        <begin position="79"/>
        <end position="95"/>
    </location>
</feature>
<dbReference type="Gramene" id="VVA28558">
    <property type="protein sequence ID" value="VVA28558"/>
    <property type="gene ID" value="Prudul26B014084"/>
</dbReference>
<dbReference type="EMBL" id="CABIKO010000146">
    <property type="protein sequence ID" value="VVA28558.1"/>
    <property type="molecule type" value="Genomic_DNA"/>
</dbReference>
<feature type="compositionally biased region" description="Basic and acidic residues" evidence="1">
    <location>
        <begin position="52"/>
        <end position="70"/>
    </location>
</feature>
<reference evidence="3" key="1">
    <citation type="journal article" date="2020" name="Plant J.">
        <title>Transposons played a major role in the diversification between the closely related almond and peach genomes: results from the almond genome sequence.</title>
        <authorList>
            <person name="Alioto T."/>
            <person name="Alexiou K.G."/>
            <person name="Bardil A."/>
            <person name="Barteri F."/>
            <person name="Castanera R."/>
            <person name="Cruz F."/>
            <person name="Dhingra A."/>
            <person name="Duval H."/>
            <person name="Fernandez I Marti A."/>
            <person name="Frias L."/>
            <person name="Galan B."/>
            <person name="Garcia J.L."/>
            <person name="Howad W."/>
            <person name="Gomez-Garrido J."/>
            <person name="Gut M."/>
            <person name="Julca I."/>
            <person name="Morata J."/>
            <person name="Puigdomenech P."/>
            <person name="Ribeca P."/>
            <person name="Rubio Cabetas M.J."/>
            <person name="Vlasova A."/>
            <person name="Wirthensohn M."/>
            <person name="Garcia-Mas J."/>
            <person name="Gabaldon T."/>
            <person name="Casacuberta J.M."/>
            <person name="Arus P."/>
        </authorList>
    </citation>
    <scope>NUCLEOTIDE SEQUENCE [LARGE SCALE GENOMIC DNA]</scope>
    <source>
        <strain evidence="3">cv. Texas</strain>
    </source>
</reference>
<dbReference type="AlphaFoldDB" id="A0A5E4FN37"/>
<evidence type="ECO:0000313" key="2">
    <source>
        <dbReference type="EMBL" id="VVA28558.1"/>
    </source>
</evidence>
<dbReference type="InParanoid" id="A0A5E4FN37"/>
<gene>
    <name evidence="2" type="ORF">ALMOND_2B014084</name>
</gene>
<feature type="compositionally biased region" description="Basic and acidic residues" evidence="1">
    <location>
        <begin position="1"/>
        <end position="12"/>
    </location>
</feature>
<feature type="region of interest" description="Disordered" evidence="1">
    <location>
        <begin position="1"/>
        <end position="99"/>
    </location>
</feature>
<evidence type="ECO:0000313" key="3">
    <source>
        <dbReference type="Proteomes" id="UP000327085"/>
    </source>
</evidence>